<dbReference type="InterPro" id="IPR006116">
    <property type="entry name" value="NT_2-5OAS_ClassI-CCAase"/>
</dbReference>
<dbReference type="GO" id="GO:0051607">
    <property type="term" value="P:defense response to virus"/>
    <property type="evidence" value="ECO:0007669"/>
    <property type="project" value="UniProtKB-KW"/>
</dbReference>
<name>C7RWA6_ACCRE</name>
<dbReference type="OrthoDB" id="1118920at2"/>
<dbReference type="GO" id="GO:0016779">
    <property type="term" value="F:nucleotidyltransferase activity"/>
    <property type="evidence" value="ECO:0007669"/>
    <property type="project" value="InterPro"/>
</dbReference>
<proteinExistence type="predicted"/>
<accession>C7RWA6</accession>
<keyword evidence="2" id="KW-0614">Plasmid</keyword>
<reference evidence="2" key="1">
    <citation type="submission" date="2009-08" db="EMBL/GenBank/DDBJ databases">
        <authorList>
            <consortium name="US DOE Joint Genome Institute"/>
            <person name="Lucas S."/>
            <person name="Copeland A."/>
            <person name="Lapidus A."/>
            <person name="Glavina del Rio T."/>
            <person name="Dalin E."/>
            <person name="Tice H."/>
            <person name="Bruce D."/>
            <person name="Barry K."/>
            <person name="Pitluck S."/>
            <person name="Lowry S."/>
            <person name="Larimer F."/>
            <person name="Land M."/>
            <person name="Hauser L."/>
            <person name="Kyrpides N."/>
            <person name="Ivanova N."/>
            <person name="McMahon K.D."/>
            <person name="Hugenholtz P."/>
        </authorList>
    </citation>
    <scope>NUCLEOTIDE SEQUENCE</scope>
    <source>
        <strain evidence="2">UW-1</strain>
        <plasmid evidence="2">pAph03</plasmid>
    </source>
</reference>
<gene>
    <name evidence="2" type="ordered locus">CAP2UW1_4500</name>
</gene>
<keyword evidence="1" id="KW-0051">Antiviral defense</keyword>
<protein>
    <recommendedName>
        <fullName evidence="3">Nucleotidyltransferase</fullName>
    </recommendedName>
</protein>
<geneLocation type="plasmid" evidence="2">
    <name>pAph03</name>
</geneLocation>
<dbReference type="AlphaFoldDB" id="C7RWA6"/>
<evidence type="ECO:0000313" key="2">
    <source>
        <dbReference type="EMBL" id="ACV37916.1"/>
    </source>
</evidence>
<dbReference type="EMBL" id="CP001718">
    <property type="protein sequence ID" value="ACV37916.1"/>
    <property type="molecule type" value="Genomic_DNA"/>
</dbReference>
<reference evidence="2" key="2">
    <citation type="submission" date="2009-09" db="EMBL/GenBank/DDBJ databases">
        <title>Complete sequence of plasmid3 of Candidatus Accumulibacter phosphatis clade IIA str. UW-1.</title>
        <authorList>
            <consortium name="US DOE Joint Genome Institute"/>
            <person name="Martin H.G."/>
            <person name="Ivanova N."/>
            <person name="Kunin V."/>
            <person name="Warnecke F."/>
            <person name="Barry K."/>
            <person name="He S."/>
            <person name="Salamov A."/>
            <person name="Szeto E."/>
            <person name="Dalin E."/>
            <person name="Pangilinan J.L."/>
            <person name="Lapidus A."/>
            <person name="Lowry S."/>
            <person name="Kyrpides N.C."/>
            <person name="McMahon K.D."/>
            <person name="Hugenholtz P."/>
        </authorList>
    </citation>
    <scope>NUCLEOTIDE SEQUENCE [LARGE SCALE GENOMIC DNA]</scope>
    <source>
        <plasmid evidence="2">pAph03</plasmid>
        <plasmid evidence="2">UW-1</plasmid>
    </source>
</reference>
<dbReference type="CDD" id="cd05400">
    <property type="entry name" value="NT_2-5OAS_ClassI-CCAase"/>
    <property type="match status" value="1"/>
</dbReference>
<evidence type="ECO:0000256" key="1">
    <source>
        <dbReference type="ARBA" id="ARBA00023118"/>
    </source>
</evidence>
<sequence length="419" mass="46250">MICEPVTLPQRPLISTRSSARFFHLVDAIARANEPTPTQLTALERSYNSTGEFLSGCSEFHGDLIQIHAHGSRQLGTIVRPRDGSREGFDIDLIARLTPEARRKYEGDRGPALLLDRLHGVLSRYAEAHGLQLHRWERCATLEYSDGMFADIAPVIDAPLLAAPFGDTHGLIPDRELRRFDSTNPRGYAKHFDLAAAISPNFTAALSFSEAMDSVTRADVTPLPDAQEVFGRLLCRLVQLLKLHRNEAFGVVQVGQDMAPSSVFLTTLAAMAYAVEAPQPHESPLELLLDIVVRMPLHFERISRPDGTEEWVLPNPSAPKDNLAASMNLPARQEAFFFWHRRLISDLNRILNAIEHHEGMDVLLKALQAAFGSHSAGAIQQAQAERQSASRAAGRVTLISSVAAAPINVPVRSHTYFGR</sequence>
<dbReference type="Pfam" id="PF18144">
    <property type="entry name" value="SMODS"/>
    <property type="match status" value="1"/>
</dbReference>
<dbReference type="KEGG" id="app:CAP2UW1_4500"/>
<dbReference type="HOGENOM" id="CLU_039827_1_0_4"/>
<evidence type="ECO:0008006" key="3">
    <source>
        <dbReference type="Google" id="ProtNLM"/>
    </source>
</evidence>
<organism evidence="2">
    <name type="scientific">Accumulibacter regalis</name>
    <dbReference type="NCBI Taxonomy" id="522306"/>
    <lineage>
        <taxon>Bacteria</taxon>
        <taxon>Pseudomonadati</taxon>
        <taxon>Pseudomonadota</taxon>
        <taxon>Betaproteobacteria</taxon>
        <taxon>Candidatus Accumulibacter</taxon>
    </lineage>
</organism>